<dbReference type="AlphaFoldDB" id="A0AAX0S6T2"/>
<protein>
    <recommendedName>
        <fullName evidence="4">Alpha/beta hydrolase</fullName>
    </recommendedName>
</protein>
<dbReference type="Proteomes" id="UP000220106">
    <property type="component" value="Unassembled WGS sequence"/>
</dbReference>
<keyword evidence="1" id="KW-0472">Membrane</keyword>
<accession>A0AAX0S6T2</accession>
<dbReference type="SUPFAM" id="SSF53474">
    <property type="entry name" value="alpha/beta-Hydrolases"/>
    <property type="match status" value="1"/>
</dbReference>
<evidence type="ECO:0000313" key="2">
    <source>
        <dbReference type="EMBL" id="PEJ36293.1"/>
    </source>
</evidence>
<evidence type="ECO:0000313" key="3">
    <source>
        <dbReference type="Proteomes" id="UP000220106"/>
    </source>
</evidence>
<dbReference type="EMBL" id="NUEQ01000010">
    <property type="protein sequence ID" value="PEJ36293.1"/>
    <property type="molecule type" value="Genomic_DNA"/>
</dbReference>
<feature type="transmembrane region" description="Helical" evidence="1">
    <location>
        <begin position="12"/>
        <end position="30"/>
    </location>
</feature>
<sequence length="336" mass="38885">MKKVFEVLKKIFVLFIAFSLLVSVFVFIYHNSQLSKEAALLKSEGTVVKYKNKKINVYNEGRGEDTFVFMAGSGIAAPVYDMKGLYSRFSKENKIAVIERAGYGYSDVFNDDRDIDKILEQTREALIESGNKPPYILVPHSLSGIEAIYWAQRYPDEIKGIIALDIGLPQQYVTHKMNLVDSLTVRGINILTKIGLHRLVPSSTYNPEVIRQSFLTEEEKEIYKALYYKQFFNDDMKQELLQAYENGKKSVNLPIPKETPILFLDAIADQYKNSKYTKQKNKDYEEYAEQLEIADVIKIKGTHSIYLYVPDEIYKLSMEFINKEVEKNEILRDERI</sequence>
<keyword evidence="1" id="KW-1133">Transmembrane helix</keyword>
<gene>
    <name evidence="2" type="ORF">CN689_05000</name>
</gene>
<comment type="caution">
    <text evidence="2">The sequence shown here is derived from an EMBL/GenBank/DDBJ whole genome shotgun (WGS) entry which is preliminary data.</text>
</comment>
<dbReference type="RefSeq" id="WP_098175078.1">
    <property type="nucleotide sequence ID" value="NZ_NUEQ01000010.1"/>
</dbReference>
<proteinExistence type="predicted"/>
<dbReference type="InterPro" id="IPR029058">
    <property type="entry name" value="AB_hydrolase_fold"/>
</dbReference>
<organism evidence="2 3">
    <name type="scientific">Peribacillus butanolivorans</name>
    <dbReference type="NCBI Taxonomy" id="421767"/>
    <lineage>
        <taxon>Bacteria</taxon>
        <taxon>Bacillati</taxon>
        <taxon>Bacillota</taxon>
        <taxon>Bacilli</taxon>
        <taxon>Bacillales</taxon>
        <taxon>Bacillaceae</taxon>
        <taxon>Peribacillus</taxon>
    </lineage>
</organism>
<reference evidence="2 3" key="1">
    <citation type="submission" date="2017-09" db="EMBL/GenBank/DDBJ databases">
        <title>Large-scale bioinformatics analysis of Bacillus genomes uncovers conserved roles of natural products in bacterial physiology.</title>
        <authorList>
            <consortium name="Agbiome Team Llc"/>
            <person name="Bleich R.M."/>
            <person name="Kirk G.J."/>
            <person name="Santa Maria K.C."/>
            <person name="Allen S.E."/>
            <person name="Farag S."/>
            <person name="Shank E.A."/>
            <person name="Bowers A."/>
        </authorList>
    </citation>
    <scope>NUCLEOTIDE SEQUENCE [LARGE SCALE GENOMIC DNA]</scope>
    <source>
        <strain evidence="2 3">AFS003229</strain>
    </source>
</reference>
<keyword evidence="1" id="KW-0812">Transmembrane</keyword>
<name>A0AAX0S6T2_9BACI</name>
<evidence type="ECO:0000256" key="1">
    <source>
        <dbReference type="SAM" id="Phobius"/>
    </source>
</evidence>
<evidence type="ECO:0008006" key="4">
    <source>
        <dbReference type="Google" id="ProtNLM"/>
    </source>
</evidence>
<dbReference type="Gene3D" id="3.40.50.1820">
    <property type="entry name" value="alpha/beta hydrolase"/>
    <property type="match status" value="1"/>
</dbReference>